<name>A0A7S4EN48_9STRA</name>
<evidence type="ECO:0000256" key="1">
    <source>
        <dbReference type="SAM" id="MobiDB-lite"/>
    </source>
</evidence>
<accession>A0A7S4EN48</accession>
<feature type="region of interest" description="Disordered" evidence="1">
    <location>
        <begin position="236"/>
        <end position="280"/>
    </location>
</feature>
<proteinExistence type="predicted"/>
<feature type="compositionally biased region" description="Low complexity" evidence="1">
    <location>
        <begin position="264"/>
        <end position="280"/>
    </location>
</feature>
<reference evidence="2" key="1">
    <citation type="submission" date="2021-01" db="EMBL/GenBank/DDBJ databases">
        <authorList>
            <person name="Corre E."/>
            <person name="Pelletier E."/>
            <person name="Niang G."/>
            <person name="Scheremetjew M."/>
            <person name="Finn R."/>
            <person name="Kale V."/>
            <person name="Holt S."/>
            <person name="Cochrane G."/>
            <person name="Meng A."/>
            <person name="Brown T."/>
            <person name="Cohen L."/>
        </authorList>
    </citation>
    <scope>NUCLEOTIDE SEQUENCE</scope>
    <source>
        <strain evidence="2">10249 10 AB</strain>
    </source>
</reference>
<feature type="compositionally biased region" description="Low complexity" evidence="1">
    <location>
        <begin position="25"/>
        <end position="36"/>
    </location>
</feature>
<protein>
    <submittedName>
        <fullName evidence="2">Uncharacterized protein</fullName>
    </submittedName>
</protein>
<gene>
    <name evidence="2" type="ORF">PAUS00366_LOCUS17911</name>
</gene>
<feature type="compositionally biased region" description="Polar residues" evidence="1">
    <location>
        <begin position="71"/>
        <end position="90"/>
    </location>
</feature>
<feature type="compositionally biased region" description="Polar residues" evidence="1">
    <location>
        <begin position="37"/>
        <end position="47"/>
    </location>
</feature>
<sequence>MVTDNGGQRSRNVSKYELNAMIIPSSHQQSSSSTSSVNTNLRRSNPQRGPKSQKLPLQLGIVIGNSVSTVAAVTPSPKSESNASDGTSDTRLMPTMDDGSGAWRMHGKLFRANIVRTDEINGGNAFALSNSCSIERYYRVADRVLEQFLSSNIAERNELIESYLIGNRLFKFLSIVLPTHHQYFSLDQKLEELRHRSESQLMELLDYIEGLELMIDEMEYNGYILNDLTPSQIHGTRGGNETLHITNEMSSDDGDINGGFLEGSSDTKQNDNSNDNDNNTSEMAISKIRMQTNQEGLLQQKQQLRSGVEQHSSQNNNQCKKFQGGNVKVAVQAIEASYQKQKQTNDLQSQHEIFKERVAAVLTANSSVERSNNSDRSVRSICSGATKYNSLFSRNTNAMQLDFSPEKSQMDANKNLQECLPYDAEFIDDQGLFQVSKSKSDHPEMPKKSIEKKRREKEEELQHESPGDSFSSWNLDFSDCNAFLSDAKEFEGFEQKKTHIDLLLEDPPSPSPKQKQTESPKLLPKIKEPPVSYPRSIRVHAQAQAARLSPSFELTTELSHALSDCSSDIFNSLEDHRPKETARVKTRIEKRIERAMTFKRGRYESTGNTSYEDSSLLEGHPQRKLLDQFRGCVRSLLD</sequence>
<feature type="region of interest" description="Disordered" evidence="1">
    <location>
        <begin position="71"/>
        <end position="92"/>
    </location>
</feature>
<feature type="compositionally biased region" description="Basic and acidic residues" evidence="1">
    <location>
        <begin position="456"/>
        <end position="466"/>
    </location>
</feature>
<dbReference type="Gene3D" id="1.20.58.80">
    <property type="entry name" value="Phosphotransferase system, lactose/cellobiose-type IIA subunit"/>
    <property type="match status" value="1"/>
</dbReference>
<dbReference type="AlphaFoldDB" id="A0A7S4EN48"/>
<evidence type="ECO:0000313" key="2">
    <source>
        <dbReference type="EMBL" id="CAE0725154.1"/>
    </source>
</evidence>
<feature type="region of interest" description="Disordered" evidence="1">
    <location>
        <begin position="435"/>
        <end position="470"/>
    </location>
</feature>
<feature type="region of interest" description="Disordered" evidence="1">
    <location>
        <begin position="22"/>
        <end position="56"/>
    </location>
</feature>
<feature type="region of interest" description="Disordered" evidence="1">
    <location>
        <begin position="503"/>
        <end position="528"/>
    </location>
</feature>
<dbReference type="EMBL" id="HBIX01026225">
    <property type="protein sequence ID" value="CAE0725154.1"/>
    <property type="molecule type" value="Transcribed_RNA"/>
</dbReference>
<organism evidence="2">
    <name type="scientific">Pseudo-nitzschia australis</name>
    <dbReference type="NCBI Taxonomy" id="44445"/>
    <lineage>
        <taxon>Eukaryota</taxon>
        <taxon>Sar</taxon>
        <taxon>Stramenopiles</taxon>
        <taxon>Ochrophyta</taxon>
        <taxon>Bacillariophyta</taxon>
        <taxon>Bacillariophyceae</taxon>
        <taxon>Bacillariophycidae</taxon>
        <taxon>Bacillariales</taxon>
        <taxon>Bacillariaceae</taxon>
        <taxon>Pseudo-nitzschia</taxon>
    </lineage>
</organism>
<feature type="compositionally biased region" description="Basic and acidic residues" evidence="1">
    <location>
        <begin position="438"/>
        <end position="449"/>
    </location>
</feature>